<dbReference type="RefSeq" id="WP_304602076.1">
    <property type="nucleotide sequence ID" value="NZ_JAUQYP010000002.1"/>
</dbReference>
<organism evidence="5 6">
    <name type="scientific">Actinotalea lenta</name>
    <dbReference type="NCBI Taxonomy" id="3064654"/>
    <lineage>
        <taxon>Bacteria</taxon>
        <taxon>Bacillati</taxon>
        <taxon>Actinomycetota</taxon>
        <taxon>Actinomycetes</taxon>
        <taxon>Micrococcales</taxon>
        <taxon>Cellulomonadaceae</taxon>
        <taxon>Actinotalea</taxon>
    </lineage>
</organism>
<dbReference type="Pfam" id="PF07729">
    <property type="entry name" value="FCD"/>
    <property type="match status" value="1"/>
</dbReference>
<evidence type="ECO:0000313" key="6">
    <source>
        <dbReference type="Proteomes" id="UP001232536"/>
    </source>
</evidence>
<accession>A0ABT9DFA0</accession>
<comment type="caution">
    <text evidence="5">The sequence shown here is derived from an EMBL/GenBank/DDBJ whole genome shotgun (WGS) entry which is preliminary data.</text>
</comment>
<proteinExistence type="predicted"/>
<protein>
    <submittedName>
        <fullName evidence="5">GntR family transcriptional regulator</fullName>
    </submittedName>
</protein>
<dbReference type="SMART" id="SM00345">
    <property type="entry name" value="HTH_GNTR"/>
    <property type="match status" value="1"/>
</dbReference>
<dbReference type="Gene3D" id="1.20.120.530">
    <property type="entry name" value="GntR ligand-binding domain-like"/>
    <property type="match status" value="1"/>
</dbReference>
<evidence type="ECO:0000256" key="1">
    <source>
        <dbReference type="ARBA" id="ARBA00023015"/>
    </source>
</evidence>
<keyword evidence="2" id="KW-0238">DNA-binding</keyword>
<evidence type="ECO:0000256" key="3">
    <source>
        <dbReference type="ARBA" id="ARBA00023163"/>
    </source>
</evidence>
<dbReference type="InterPro" id="IPR036388">
    <property type="entry name" value="WH-like_DNA-bd_sf"/>
</dbReference>
<keyword evidence="1" id="KW-0805">Transcription regulation</keyword>
<dbReference type="Proteomes" id="UP001232536">
    <property type="component" value="Unassembled WGS sequence"/>
</dbReference>
<sequence length="245" mass="26320">MVSRSAGPLWEQVKEILLKRIIAGELAPDARIVEVQVARELGVSQAPVREALKSLEALGLVDILPFSGARVHRQTPKELLDAYSVRAELEVLAIRFASARGANFSSLTARMGDMYHAAAEGDMMRLSIADTAFHEEIIKASDNAELLRLWHNLQPSTRAYITLISPGADPNWTVGLHPPILNTLLAGDLEGATEAMRQHFALARARLEVGIAHRGEDEPPAALQAAVEAEATAKAAAEASSAVIA</sequence>
<dbReference type="InterPro" id="IPR036390">
    <property type="entry name" value="WH_DNA-bd_sf"/>
</dbReference>
<evidence type="ECO:0000256" key="2">
    <source>
        <dbReference type="ARBA" id="ARBA00023125"/>
    </source>
</evidence>
<dbReference type="PANTHER" id="PTHR43537">
    <property type="entry name" value="TRANSCRIPTIONAL REGULATOR, GNTR FAMILY"/>
    <property type="match status" value="1"/>
</dbReference>
<dbReference type="EMBL" id="JAUQYP010000002">
    <property type="protein sequence ID" value="MDO8108372.1"/>
    <property type="molecule type" value="Genomic_DNA"/>
</dbReference>
<evidence type="ECO:0000313" key="5">
    <source>
        <dbReference type="EMBL" id="MDO8108372.1"/>
    </source>
</evidence>
<dbReference type="Pfam" id="PF00392">
    <property type="entry name" value="GntR"/>
    <property type="match status" value="1"/>
</dbReference>
<dbReference type="InterPro" id="IPR000524">
    <property type="entry name" value="Tscrpt_reg_HTH_GntR"/>
</dbReference>
<reference evidence="5 6" key="1">
    <citation type="submission" date="2023-07" db="EMBL/GenBank/DDBJ databases">
        <title>Description of novel actinomycetes strains, isolated from tidal flat sediment.</title>
        <authorList>
            <person name="Lu C."/>
        </authorList>
    </citation>
    <scope>NUCLEOTIDE SEQUENCE [LARGE SCALE GENOMIC DNA]</scope>
    <source>
        <strain evidence="5 6">SYSU T00b441</strain>
    </source>
</reference>
<dbReference type="SMART" id="SM00895">
    <property type="entry name" value="FCD"/>
    <property type="match status" value="1"/>
</dbReference>
<feature type="domain" description="HTH gntR-type" evidence="4">
    <location>
        <begin position="7"/>
        <end position="74"/>
    </location>
</feature>
<dbReference type="InterPro" id="IPR011711">
    <property type="entry name" value="GntR_C"/>
</dbReference>
<gene>
    <name evidence="5" type="ORF">Q6348_14330</name>
</gene>
<name>A0ABT9DFA0_9CELL</name>
<dbReference type="PROSITE" id="PS50949">
    <property type="entry name" value="HTH_GNTR"/>
    <property type="match status" value="1"/>
</dbReference>
<dbReference type="InterPro" id="IPR008920">
    <property type="entry name" value="TF_FadR/GntR_C"/>
</dbReference>
<evidence type="ECO:0000259" key="4">
    <source>
        <dbReference type="PROSITE" id="PS50949"/>
    </source>
</evidence>
<keyword evidence="6" id="KW-1185">Reference proteome</keyword>
<dbReference type="SUPFAM" id="SSF46785">
    <property type="entry name" value="Winged helix' DNA-binding domain"/>
    <property type="match status" value="1"/>
</dbReference>
<dbReference type="SUPFAM" id="SSF48008">
    <property type="entry name" value="GntR ligand-binding domain-like"/>
    <property type="match status" value="1"/>
</dbReference>
<dbReference type="CDD" id="cd07377">
    <property type="entry name" value="WHTH_GntR"/>
    <property type="match status" value="1"/>
</dbReference>
<dbReference type="PANTHER" id="PTHR43537:SF24">
    <property type="entry name" value="GLUCONATE OPERON TRANSCRIPTIONAL REPRESSOR"/>
    <property type="match status" value="1"/>
</dbReference>
<keyword evidence="3" id="KW-0804">Transcription</keyword>
<dbReference type="Gene3D" id="1.10.10.10">
    <property type="entry name" value="Winged helix-like DNA-binding domain superfamily/Winged helix DNA-binding domain"/>
    <property type="match status" value="1"/>
</dbReference>